<feature type="transmembrane region" description="Helical" evidence="3">
    <location>
        <begin position="6"/>
        <end position="24"/>
    </location>
</feature>
<keyword evidence="3" id="KW-1133">Transmembrane helix</keyword>
<evidence type="ECO:0000256" key="1">
    <source>
        <dbReference type="ARBA" id="ARBA00022741"/>
    </source>
</evidence>
<organism evidence="5 6">
    <name type="scientific">Prunus dulcis</name>
    <name type="common">Almond</name>
    <name type="synonym">Amygdalus dulcis</name>
    <dbReference type="NCBI Taxonomy" id="3755"/>
    <lineage>
        <taxon>Eukaryota</taxon>
        <taxon>Viridiplantae</taxon>
        <taxon>Streptophyta</taxon>
        <taxon>Embryophyta</taxon>
        <taxon>Tracheophyta</taxon>
        <taxon>Spermatophyta</taxon>
        <taxon>Magnoliopsida</taxon>
        <taxon>eudicotyledons</taxon>
        <taxon>Gunneridae</taxon>
        <taxon>Pentapetalae</taxon>
        <taxon>rosids</taxon>
        <taxon>fabids</taxon>
        <taxon>Rosales</taxon>
        <taxon>Rosaceae</taxon>
        <taxon>Amygdaloideae</taxon>
        <taxon>Amygdaleae</taxon>
        <taxon>Prunus</taxon>
    </lineage>
</organism>
<keyword evidence="3" id="KW-0812">Transmembrane</keyword>
<dbReference type="PANTHER" id="PTHR24223">
    <property type="entry name" value="ATP-BINDING CASSETTE SUB-FAMILY C"/>
    <property type="match status" value="1"/>
</dbReference>
<dbReference type="Pfam" id="PF00005">
    <property type="entry name" value="ABC_tran"/>
    <property type="match status" value="1"/>
</dbReference>
<dbReference type="InterPro" id="IPR003439">
    <property type="entry name" value="ABC_transporter-like_ATP-bd"/>
</dbReference>
<dbReference type="GO" id="GO:0042626">
    <property type="term" value="F:ATPase-coupled transmembrane transporter activity"/>
    <property type="evidence" value="ECO:0007669"/>
    <property type="project" value="TreeGrafter"/>
</dbReference>
<keyword evidence="3" id="KW-0472">Membrane</keyword>
<dbReference type="AlphaFoldDB" id="A0AAD4ZQ48"/>
<dbReference type="InterPro" id="IPR027417">
    <property type="entry name" value="P-loop_NTPase"/>
</dbReference>
<dbReference type="Gene3D" id="3.40.50.300">
    <property type="entry name" value="P-loop containing nucleotide triphosphate hydrolases"/>
    <property type="match status" value="1"/>
</dbReference>
<feature type="transmembrane region" description="Helical" evidence="3">
    <location>
        <begin position="160"/>
        <end position="181"/>
    </location>
</feature>
<feature type="domain" description="ABC transporter" evidence="4">
    <location>
        <begin position="27"/>
        <end position="79"/>
    </location>
</feature>
<evidence type="ECO:0000313" key="6">
    <source>
        <dbReference type="Proteomes" id="UP001054821"/>
    </source>
</evidence>
<evidence type="ECO:0000256" key="2">
    <source>
        <dbReference type="ARBA" id="ARBA00022840"/>
    </source>
</evidence>
<evidence type="ECO:0000256" key="3">
    <source>
        <dbReference type="SAM" id="Phobius"/>
    </source>
</evidence>
<dbReference type="Proteomes" id="UP001054821">
    <property type="component" value="Chromosome 1"/>
</dbReference>
<dbReference type="GO" id="GO:0005524">
    <property type="term" value="F:ATP binding"/>
    <property type="evidence" value="ECO:0007669"/>
    <property type="project" value="UniProtKB-KW"/>
</dbReference>
<reference evidence="5 6" key="1">
    <citation type="journal article" date="2022" name="G3 (Bethesda)">
        <title>Whole-genome sequence and methylome profiling of the almond [Prunus dulcis (Mill.) D.A. Webb] cultivar 'Nonpareil'.</title>
        <authorList>
            <person name="D'Amico-Willman K.M."/>
            <person name="Ouma W.Z."/>
            <person name="Meulia T."/>
            <person name="Sideli G.M."/>
            <person name="Gradziel T.M."/>
            <person name="Fresnedo-Ramirez J."/>
        </authorList>
    </citation>
    <scope>NUCLEOTIDE SEQUENCE [LARGE SCALE GENOMIC DNA]</scope>
    <source>
        <strain evidence="5">Clone GOH B32 T37-40</strain>
    </source>
</reference>
<evidence type="ECO:0000313" key="5">
    <source>
        <dbReference type="EMBL" id="KAI5352086.1"/>
    </source>
</evidence>
<keyword evidence="6" id="KW-1185">Reference proteome</keyword>
<gene>
    <name evidence="5" type="ORF">L3X38_004977</name>
</gene>
<evidence type="ECO:0000259" key="4">
    <source>
        <dbReference type="Pfam" id="PF00005"/>
    </source>
</evidence>
<keyword evidence="2" id="KW-0067">ATP-binding</keyword>
<dbReference type="GO" id="GO:0016887">
    <property type="term" value="F:ATP hydrolysis activity"/>
    <property type="evidence" value="ECO:0007669"/>
    <property type="project" value="InterPro"/>
</dbReference>
<keyword evidence="1" id="KW-0547">Nucleotide-binding</keyword>
<dbReference type="GO" id="GO:0016020">
    <property type="term" value="C:membrane"/>
    <property type="evidence" value="ECO:0007669"/>
    <property type="project" value="TreeGrafter"/>
</dbReference>
<accession>A0AAD4ZQ48</accession>
<comment type="caution">
    <text evidence="5">The sequence shown here is derived from an EMBL/GenBank/DDBJ whole genome shotgun (WGS) entry which is preliminary data.</text>
</comment>
<protein>
    <recommendedName>
        <fullName evidence="4">ABC transporter domain-containing protein</fullName>
    </recommendedName>
</protein>
<sequence>MSQVAWQVFILCLGVIALSMWYQVQCRMAEIIRQDQRLLDRPETVAEDGENWSVGQRQLVCLARVLLKKRKILVLDEASASIDTTTDFLIQGMIRKETSGCTVITVAHQTPTVIDDDLVLVLDEGTVLEYDSPARLLEDSSSAFSKLVGQFLRRSSLYRLIQTLCLGIYVILMFLLCFIFGQIKLIFFSMNHANAF</sequence>
<dbReference type="PANTHER" id="PTHR24223:SF222">
    <property type="entry name" value="OS01G0902100 PROTEIN"/>
    <property type="match status" value="1"/>
</dbReference>
<name>A0AAD4ZQ48_PRUDU</name>
<dbReference type="InterPro" id="IPR050173">
    <property type="entry name" value="ABC_transporter_C-like"/>
</dbReference>
<dbReference type="EMBL" id="JAJFAZ020000001">
    <property type="protein sequence ID" value="KAI5352086.1"/>
    <property type="molecule type" value="Genomic_DNA"/>
</dbReference>
<dbReference type="SUPFAM" id="SSF52540">
    <property type="entry name" value="P-loop containing nucleoside triphosphate hydrolases"/>
    <property type="match status" value="1"/>
</dbReference>
<proteinExistence type="predicted"/>